<dbReference type="AlphaFoldDB" id="A0A6L5WM70"/>
<protein>
    <recommendedName>
        <fullName evidence="4">VirB7</fullName>
    </recommendedName>
</protein>
<evidence type="ECO:0000313" key="2">
    <source>
        <dbReference type="EMBL" id="MSN96923.1"/>
    </source>
</evidence>
<keyword evidence="1" id="KW-0472">Membrane</keyword>
<accession>A0A6L5WM70</accession>
<sequence length="82" mass="9473">MINLNNILNIKKQFKTILNYAKIFFSLLVGVSLMSGCATHSSAKFENNGNQKWEDYFDSKEFKPINENKENLGLKQNLKKVM</sequence>
<evidence type="ECO:0000313" key="3">
    <source>
        <dbReference type="Proteomes" id="UP000476338"/>
    </source>
</evidence>
<keyword evidence="3" id="KW-1185">Reference proteome</keyword>
<dbReference type="GeneID" id="56509766"/>
<name>A0A6L5WM70_9BACT</name>
<keyword evidence="1" id="KW-0812">Transmembrane</keyword>
<dbReference type="EMBL" id="VWSJ01000027">
    <property type="protein sequence ID" value="MSN96923.1"/>
    <property type="molecule type" value="Genomic_DNA"/>
</dbReference>
<evidence type="ECO:0000256" key="1">
    <source>
        <dbReference type="SAM" id="Phobius"/>
    </source>
</evidence>
<organism evidence="2 3">
    <name type="scientific">Campylobacter portucalensis</name>
    <dbReference type="NCBI Taxonomy" id="2608384"/>
    <lineage>
        <taxon>Bacteria</taxon>
        <taxon>Pseudomonadati</taxon>
        <taxon>Campylobacterota</taxon>
        <taxon>Epsilonproteobacteria</taxon>
        <taxon>Campylobacterales</taxon>
        <taxon>Campylobacteraceae</taxon>
        <taxon>Campylobacter</taxon>
    </lineage>
</organism>
<dbReference type="RefSeq" id="WP_059429722.1">
    <property type="nucleotide sequence ID" value="NZ_VWSJ01000027.1"/>
</dbReference>
<keyword evidence="1" id="KW-1133">Transmembrane helix</keyword>
<reference evidence="2 3" key="2">
    <citation type="submission" date="2020-03" db="EMBL/GenBank/DDBJ databases">
        <title>Campylobacter portucalensis sp. nov., a new species of Campylobacter isolated from the reproductive tract of bulls.</title>
        <authorList>
            <person name="Silva M.F."/>
            <person name="Pereira G."/>
            <person name="Carneiro C."/>
            <person name="Hemphill A."/>
            <person name="Mateus L."/>
            <person name="Lopes-Da-Costa L."/>
            <person name="Silva E."/>
        </authorList>
    </citation>
    <scope>NUCLEOTIDE SEQUENCE [LARGE SCALE GENOMIC DNA]</scope>
    <source>
        <strain evidence="2 3">FMV-PI01</strain>
    </source>
</reference>
<gene>
    <name evidence="2" type="ORF">F1B92_07070</name>
</gene>
<proteinExistence type="predicted"/>
<dbReference type="Proteomes" id="UP000476338">
    <property type="component" value="Unassembled WGS sequence"/>
</dbReference>
<feature type="transmembrane region" description="Helical" evidence="1">
    <location>
        <begin position="20"/>
        <end position="43"/>
    </location>
</feature>
<comment type="caution">
    <text evidence="2">The sequence shown here is derived from an EMBL/GenBank/DDBJ whole genome shotgun (WGS) entry which is preliminary data.</text>
</comment>
<evidence type="ECO:0008006" key="4">
    <source>
        <dbReference type="Google" id="ProtNLM"/>
    </source>
</evidence>
<reference evidence="2 3" key="1">
    <citation type="submission" date="2019-09" db="EMBL/GenBank/DDBJ databases">
        <authorList>
            <person name="Silva M."/>
            <person name="Pereira G."/>
            <person name="Lopes-Da-Costa L."/>
            <person name="Silva E."/>
        </authorList>
    </citation>
    <scope>NUCLEOTIDE SEQUENCE [LARGE SCALE GENOMIC DNA]</scope>
    <source>
        <strain evidence="2 3">FMV-PI01</strain>
    </source>
</reference>